<accession>A0ABV7KT68</accession>
<dbReference type="InterPro" id="IPR002901">
    <property type="entry name" value="MGlyc_endo_b_GlcNAc-like_dom"/>
</dbReference>
<dbReference type="InterPro" id="IPR001119">
    <property type="entry name" value="SLH_dom"/>
</dbReference>
<name>A0ABV7KT68_PLAOK</name>
<feature type="chain" id="PRO_5047420520" evidence="1">
    <location>
        <begin position="26"/>
        <end position="658"/>
    </location>
</feature>
<dbReference type="EMBL" id="JBHRUJ010000020">
    <property type="protein sequence ID" value="MFC3212625.1"/>
    <property type="molecule type" value="Genomic_DNA"/>
</dbReference>
<dbReference type="PANTHER" id="PTHR43308:SF5">
    <property type="entry name" value="S-LAYER PROTEIN _ PEPTIDOGLYCAN ENDO-BETA-N-ACETYLGLUCOSAMINIDASE"/>
    <property type="match status" value="1"/>
</dbReference>
<dbReference type="Gene3D" id="1.10.530.10">
    <property type="match status" value="1"/>
</dbReference>
<protein>
    <submittedName>
        <fullName evidence="3">S-layer homology domain-containing protein</fullName>
    </submittedName>
</protein>
<dbReference type="RefSeq" id="WP_117314124.1">
    <property type="nucleotide sequence ID" value="NZ_JBHRUJ010000020.1"/>
</dbReference>
<evidence type="ECO:0000256" key="1">
    <source>
        <dbReference type="SAM" id="SignalP"/>
    </source>
</evidence>
<reference evidence="4" key="1">
    <citation type="journal article" date="2019" name="Int. J. Syst. Evol. Microbiol.">
        <title>The Global Catalogue of Microorganisms (GCM) 10K type strain sequencing project: providing services to taxonomists for standard genome sequencing and annotation.</title>
        <authorList>
            <consortium name="The Broad Institute Genomics Platform"/>
            <consortium name="The Broad Institute Genome Sequencing Center for Infectious Disease"/>
            <person name="Wu L."/>
            <person name="Ma J."/>
        </authorList>
    </citation>
    <scope>NUCLEOTIDE SEQUENCE [LARGE SCALE GENOMIC DNA]</scope>
    <source>
        <strain evidence="4">CCM 320</strain>
    </source>
</reference>
<keyword evidence="1" id="KW-0732">Signal</keyword>
<dbReference type="SMART" id="SM00047">
    <property type="entry name" value="LYZ2"/>
    <property type="match status" value="1"/>
</dbReference>
<evidence type="ECO:0000313" key="3">
    <source>
        <dbReference type="EMBL" id="MFC3212625.1"/>
    </source>
</evidence>
<evidence type="ECO:0000313" key="4">
    <source>
        <dbReference type="Proteomes" id="UP001595625"/>
    </source>
</evidence>
<feature type="signal peptide" evidence="1">
    <location>
        <begin position="1"/>
        <end position="25"/>
    </location>
</feature>
<comment type="caution">
    <text evidence="3">The sequence shown here is derived from an EMBL/GenBank/DDBJ whole genome shotgun (WGS) entry which is preliminary data.</text>
</comment>
<proteinExistence type="predicted"/>
<evidence type="ECO:0000259" key="2">
    <source>
        <dbReference type="PROSITE" id="PS51272"/>
    </source>
</evidence>
<keyword evidence="4" id="KW-1185">Reference proteome</keyword>
<dbReference type="PANTHER" id="PTHR43308">
    <property type="entry name" value="OUTER MEMBRANE PROTEIN ALPHA-RELATED"/>
    <property type="match status" value="1"/>
</dbReference>
<dbReference type="InterPro" id="IPR051465">
    <property type="entry name" value="Cell_Envelope_Struct_Comp"/>
</dbReference>
<feature type="domain" description="SLH" evidence="2">
    <location>
        <begin position="21"/>
        <end position="84"/>
    </location>
</feature>
<dbReference type="Pfam" id="PF01832">
    <property type="entry name" value="Glucosaminidase"/>
    <property type="match status" value="1"/>
</dbReference>
<dbReference type="PROSITE" id="PS51272">
    <property type="entry name" value="SLH"/>
    <property type="match status" value="2"/>
</dbReference>
<organism evidence="3 4">
    <name type="scientific">Planomicrobium okeanokoites</name>
    <name type="common">Planococcus okeanokoites</name>
    <name type="synonym">Flavobacterium okeanokoites</name>
    <dbReference type="NCBI Taxonomy" id="244"/>
    <lineage>
        <taxon>Bacteria</taxon>
        <taxon>Bacillati</taxon>
        <taxon>Bacillota</taxon>
        <taxon>Bacilli</taxon>
        <taxon>Bacillales</taxon>
        <taxon>Caryophanaceae</taxon>
        <taxon>Planomicrobium</taxon>
    </lineage>
</organism>
<dbReference type="Pfam" id="PF00395">
    <property type="entry name" value="SLH"/>
    <property type="match status" value="3"/>
</dbReference>
<gene>
    <name evidence="3" type="ORF">ACFOEJ_16245</name>
</gene>
<dbReference type="Proteomes" id="UP001595625">
    <property type="component" value="Unassembled WGS sequence"/>
</dbReference>
<sequence>MKKTVIFILAMLLVLSSLTQLQTSAADDLTGYVYEKEMRELIELGVLNGYPDGTYQPKRKVTRAEFAKMVVKSFELESQVQSAEFTSAAATEMTFTDVPMDKWYAVPILDAVKAGIVNGYPNDTFKPDALITREQMASMVARAMKAKGIVTDLKEVPQLAFADTALIHNDHKEDVRILTHLGIIKGNENNTFAPKGESERWMVALLMLRGREIVFPPVPKEFQASSIKDGATVVVEEFDTFAEAQKYVAGSSTAQLVERSSQILYMKGEGLAVANKFTEVFPTETLKTDWNTKYRPYVTANAEMKYLGATDKYVKVELAGKVGYVPANTVNLLPKQLLTGQSYYQMTTNGELIHYIYNHNTKAYATAGVIGVAPEAFQAGAKYYSWDGANFTDATGKKVTESHQYFNKLQLATKTNYTAEELDRYLKEAFPYYNRQVHGKVWTESPLVGTGEFFKAVEAEYKVNAFYLLAHALHESQWGTSLIAQDKKNLFGLNAVDGDAYNGAKIYASYKDSIIHAAQHVNGSYQKVTGTNYNGSFLGNKGMGMNVRYASDHLWGEKIAGHMYRADKFLGKKDLYAYNLGITNTPGLNFRNAAGATGADTVLYKTPLAGIPVVILGETTVSGAKWYKVVSEDKAYTEAFAYGAGSLGTYIKLLPLAK</sequence>
<feature type="domain" description="SLH" evidence="2">
    <location>
        <begin position="91"/>
        <end position="154"/>
    </location>
</feature>